<evidence type="ECO:0000259" key="10">
    <source>
        <dbReference type="PROSITE" id="PS51767"/>
    </source>
</evidence>
<dbReference type="PANTHER" id="PTHR47966">
    <property type="entry name" value="BETA-SITE APP-CLEAVING ENZYME, ISOFORM A-RELATED"/>
    <property type="match status" value="1"/>
</dbReference>
<keyword evidence="3 9" id="KW-0732">Signal</keyword>
<feature type="active site" evidence="6">
    <location>
        <position position="287"/>
    </location>
</feature>
<evidence type="ECO:0000256" key="7">
    <source>
        <dbReference type="PIRSR" id="PIRSR601461-2"/>
    </source>
</evidence>
<evidence type="ECO:0000256" key="6">
    <source>
        <dbReference type="PIRSR" id="PIRSR601461-1"/>
    </source>
</evidence>
<evidence type="ECO:0000256" key="3">
    <source>
        <dbReference type="ARBA" id="ARBA00022729"/>
    </source>
</evidence>
<evidence type="ECO:0000256" key="2">
    <source>
        <dbReference type="ARBA" id="ARBA00022670"/>
    </source>
</evidence>
<evidence type="ECO:0000313" key="11">
    <source>
        <dbReference type="EMBL" id="KAG7288142.1"/>
    </source>
</evidence>
<keyword evidence="2" id="KW-0645">Protease</keyword>
<dbReference type="InterPro" id="IPR001461">
    <property type="entry name" value="Aspartic_peptidase_A1"/>
</dbReference>
<comment type="similarity">
    <text evidence="1">Belongs to the peptidase A1 family.</text>
</comment>
<evidence type="ECO:0000256" key="8">
    <source>
        <dbReference type="SAM" id="Phobius"/>
    </source>
</evidence>
<dbReference type="GO" id="GO:0006508">
    <property type="term" value="P:proteolysis"/>
    <property type="evidence" value="ECO:0007669"/>
    <property type="project" value="UniProtKB-KW"/>
</dbReference>
<protein>
    <recommendedName>
        <fullName evidence="10">Peptidase A1 domain-containing protein</fullName>
    </recommendedName>
</protein>
<dbReference type="AlphaFoldDB" id="A0AAD4EYP2"/>
<sequence length="494" mass="50829">MKSRNVPKLGLLASLGLLARLGTAATESAAPEGVVHIGIQRRSAVDGRPLLRRAGGTITERLDNDIRQGAYMADVKVGTPPQTLTLQLDTGSSDAWMVYTGSAICKKGECSDGSFDPNESSTYATLLKDDFSIAYADKTSAKGDYFNDAFTIGGSTLKNLTMGIGIDTDIPYGLLGVGYPANEAGVRAGKIQPYSNLPVQMVEEGFTNTVAFSMWLNDLESSSGSILFSGIDTTKYTPPLTRLTLYPTKDSSTIHEFAVALTSLTAVSKSGTDRLGSTSFPLAAVLDAGSTSSYLPADLVSQIYAEAGVTLDDKGSPALPCDYRAAAGYLAFGFGGPGGAVVNVGLSELVLGAVGNYTGGKHDGKTACRFGIRTAQEGGSFVLGDTFLRSAYVVYDLINDQAALAQAKFNVTETNVVPFASLSATIPSSTPAPNEAKVQEGLVTATPTSYAAAAAFTATSGAAAGRVGGGRGLLGGVALAVMVSVGAGFVGFLV</sequence>
<keyword evidence="12" id="KW-1185">Reference proteome</keyword>
<comment type="caution">
    <text evidence="11">The sequence shown here is derived from an EMBL/GenBank/DDBJ whole genome shotgun (WGS) entry which is preliminary data.</text>
</comment>
<evidence type="ECO:0000256" key="1">
    <source>
        <dbReference type="ARBA" id="ARBA00007447"/>
    </source>
</evidence>
<dbReference type="InterPro" id="IPR021109">
    <property type="entry name" value="Peptidase_aspartic_dom_sf"/>
</dbReference>
<dbReference type="SUPFAM" id="SSF50630">
    <property type="entry name" value="Acid proteases"/>
    <property type="match status" value="1"/>
</dbReference>
<evidence type="ECO:0000256" key="5">
    <source>
        <dbReference type="ARBA" id="ARBA00022801"/>
    </source>
</evidence>
<reference evidence="11" key="1">
    <citation type="submission" date="2023-02" db="EMBL/GenBank/DDBJ databases">
        <authorList>
            <person name="Palmer J.M."/>
        </authorList>
    </citation>
    <scope>NUCLEOTIDE SEQUENCE</scope>
    <source>
        <strain evidence="11">FW57</strain>
    </source>
</reference>
<proteinExistence type="inferred from homology"/>
<evidence type="ECO:0000313" key="12">
    <source>
        <dbReference type="Proteomes" id="UP001197093"/>
    </source>
</evidence>
<name>A0AAD4EYP2_9PEZI</name>
<dbReference type="EMBL" id="JAHCVI010000003">
    <property type="protein sequence ID" value="KAG7288142.1"/>
    <property type="molecule type" value="Genomic_DNA"/>
</dbReference>
<gene>
    <name evidence="11" type="ORF">NEMBOFW57_007666</name>
</gene>
<accession>A0AAD4EYP2</accession>
<dbReference type="GO" id="GO:0004190">
    <property type="term" value="F:aspartic-type endopeptidase activity"/>
    <property type="evidence" value="ECO:0007669"/>
    <property type="project" value="UniProtKB-KW"/>
</dbReference>
<dbReference type="PANTHER" id="PTHR47966:SF65">
    <property type="entry name" value="ASPARTIC-TYPE ENDOPEPTIDASE"/>
    <property type="match status" value="1"/>
</dbReference>
<feature type="active site" evidence="6">
    <location>
        <position position="89"/>
    </location>
</feature>
<dbReference type="PROSITE" id="PS51767">
    <property type="entry name" value="PEPTIDASE_A1"/>
    <property type="match status" value="1"/>
</dbReference>
<keyword evidence="8" id="KW-1133">Transmembrane helix</keyword>
<feature type="domain" description="Peptidase A1" evidence="10">
    <location>
        <begin position="71"/>
        <end position="405"/>
    </location>
</feature>
<keyword evidence="8" id="KW-0812">Transmembrane</keyword>
<keyword evidence="4" id="KW-0064">Aspartyl protease</keyword>
<evidence type="ECO:0000256" key="9">
    <source>
        <dbReference type="SAM" id="SignalP"/>
    </source>
</evidence>
<dbReference type="InterPro" id="IPR033876">
    <property type="entry name" value="SAP-like"/>
</dbReference>
<dbReference type="PRINTS" id="PR00792">
    <property type="entry name" value="PEPSIN"/>
</dbReference>
<dbReference type="Pfam" id="PF00026">
    <property type="entry name" value="Asp"/>
    <property type="match status" value="1"/>
</dbReference>
<keyword evidence="7" id="KW-1015">Disulfide bond</keyword>
<dbReference type="Gene3D" id="2.40.70.10">
    <property type="entry name" value="Acid Proteases"/>
    <property type="match status" value="2"/>
</dbReference>
<dbReference type="InterPro" id="IPR033121">
    <property type="entry name" value="PEPTIDASE_A1"/>
</dbReference>
<feature type="transmembrane region" description="Helical" evidence="8">
    <location>
        <begin position="473"/>
        <end position="493"/>
    </location>
</feature>
<dbReference type="Proteomes" id="UP001197093">
    <property type="component" value="Unassembled WGS sequence"/>
</dbReference>
<organism evidence="11 12">
    <name type="scientific">Staphylotrichum longicolle</name>
    <dbReference type="NCBI Taxonomy" id="669026"/>
    <lineage>
        <taxon>Eukaryota</taxon>
        <taxon>Fungi</taxon>
        <taxon>Dikarya</taxon>
        <taxon>Ascomycota</taxon>
        <taxon>Pezizomycotina</taxon>
        <taxon>Sordariomycetes</taxon>
        <taxon>Sordariomycetidae</taxon>
        <taxon>Sordariales</taxon>
        <taxon>Chaetomiaceae</taxon>
        <taxon>Staphylotrichum</taxon>
    </lineage>
</organism>
<keyword evidence="8" id="KW-0472">Membrane</keyword>
<evidence type="ECO:0000256" key="4">
    <source>
        <dbReference type="ARBA" id="ARBA00022750"/>
    </source>
</evidence>
<dbReference type="CDD" id="cd05474">
    <property type="entry name" value="SAP_like"/>
    <property type="match status" value="1"/>
</dbReference>
<feature type="disulfide bond" evidence="7">
    <location>
        <begin position="321"/>
        <end position="368"/>
    </location>
</feature>
<feature type="signal peptide" evidence="9">
    <location>
        <begin position="1"/>
        <end position="24"/>
    </location>
</feature>
<keyword evidence="5" id="KW-0378">Hydrolase</keyword>
<feature type="chain" id="PRO_5041925132" description="Peptidase A1 domain-containing protein" evidence="9">
    <location>
        <begin position="25"/>
        <end position="494"/>
    </location>
</feature>